<dbReference type="OrthoDB" id="9179860at2"/>
<dbReference type="Proteomes" id="UP000319732">
    <property type="component" value="Unassembled WGS sequence"/>
</dbReference>
<dbReference type="PROSITE" id="PS51819">
    <property type="entry name" value="VOC"/>
    <property type="match status" value="1"/>
</dbReference>
<dbReference type="EMBL" id="VHSG01000034">
    <property type="protein sequence ID" value="TQV67660.1"/>
    <property type="molecule type" value="Genomic_DNA"/>
</dbReference>
<dbReference type="Gene3D" id="3.10.180.10">
    <property type="entry name" value="2,3-Dihydroxybiphenyl 1,2-Dioxygenase, domain 1"/>
    <property type="match status" value="1"/>
</dbReference>
<sequence length="138" mass="16437">MRLEHINITVSDIDKSLEWAKVVWPKSKVRHRATSVGANGEFEWVHFGDNEFYVAFQSPNKKVPYYKNPHVKDFYMHFGFEVNDVKHIKDALESLGYTANYADDIQTRKRLYFLDPDGHYFEFVQYCTENSDLRNEYQ</sequence>
<evidence type="ECO:0000313" key="3">
    <source>
        <dbReference type="Proteomes" id="UP000319732"/>
    </source>
</evidence>
<comment type="caution">
    <text evidence="2">The sequence shown here is derived from an EMBL/GenBank/DDBJ whole genome shotgun (WGS) entry which is preliminary data.</text>
</comment>
<dbReference type="CDD" id="cd06587">
    <property type="entry name" value="VOC"/>
    <property type="match status" value="1"/>
</dbReference>
<dbReference type="InterPro" id="IPR004360">
    <property type="entry name" value="Glyas_Fos-R_dOase_dom"/>
</dbReference>
<organism evidence="2 3">
    <name type="scientific">Exilibacterium tricleocarpae</name>
    <dbReference type="NCBI Taxonomy" id="2591008"/>
    <lineage>
        <taxon>Bacteria</taxon>
        <taxon>Pseudomonadati</taxon>
        <taxon>Pseudomonadota</taxon>
        <taxon>Gammaproteobacteria</taxon>
        <taxon>Cellvibrionales</taxon>
        <taxon>Cellvibrionaceae</taxon>
        <taxon>Exilibacterium</taxon>
    </lineage>
</organism>
<evidence type="ECO:0000313" key="2">
    <source>
        <dbReference type="EMBL" id="TQV67660.1"/>
    </source>
</evidence>
<dbReference type="AlphaFoldDB" id="A0A545SRQ3"/>
<feature type="domain" description="VOC" evidence="1">
    <location>
        <begin position="2"/>
        <end position="126"/>
    </location>
</feature>
<dbReference type="Pfam" id="PF00903">
    <property type="entry name" value="Glyoxalase"/>
    <property type="match status" value="1"/>
</dbReference>
<reference evidence="2 3" key="1">
    <citation type="submission" date="2019-06" db="EMBL/GenBank/DDBJ databases">
        <title>Whole genome sequence for Cellvibrionaceae sp. R142.</title>
        <authorList>
            <person name="Wang G."/>
        </authorList>
    </citation>
    <scope>NUCLEOTIDE SEQUENCE [LARGE SCALE GENOMIC DNA]</scope>
    <source>
        <strain evidence="2 3">R142</strain>
    </source>
</reference>
<gene>
    <name evidence="2" type="ORF">FKG94_25130</name>
</gene>
<dbReference type="InterPro" id="IPR029068">
    <property type="entry name" value="Glyas_Bleomycin-R_OHBP_Dase"/>
</dbReference>
<keyword evidence="3" id="KW-1185">Reference proteome</keyword>
<dbReference type="SUPFAM" id="SSF54593">
    <property type="entry name" value="Glyoxalase/Bleomycin resistance protein/Dihydroxybiphenyl dioxygenase"/>
    <property type="match status" value="1"/>
</dbReference>
<dbReference type="InterPro" id="IPR037523">
    <property type="entry name" value="VOC_core"/>
</dbReference>
<proteinExistence type="predicted"/>
<evidence type="ECO:0000259" key="1">
    <source>
        <dbReference type="PROSITE" id="PS51819"/>
    </source>
</evidence>
<name>A0A545SRQ3_9GAMM</name>
<dbReference type="RefSeq" id="WP_142929716.1">
    <property type="nucleotide sequence ID" value="NZ_ML660110.1"/>
</dbReference>
<accession>A0A545SRQ3</accession>
<protein>
    <submittedName>
        <fullName evidence="2">VOC family protein</fullName>
    </submittedName>
</protein>